<dbReference type="InterPro" id="IPR029033">
    <property type="entry name" value="His_PPase_superfam"/>
</dbReference>
<dbReference type="RefSeq" id="WP_135269114.1">
    <property type="nucleotide sequence ID" value="NZ_CP038436.1"/>
</dbReference>
<keyword evidence="2" id="KW-1185">Reference proteome</keyword>
<reference evidence="1 2" key="1">
    <citation type="submission" date="2019-03" db="EMBL/GenBank/DDBJ databases">
        <title>Three New Species of Nocardioides, Nocardioides euryhalodurans sp. nov., Nocardioides seonyuensis sp. nov. and Nocardioides eburneoflavus sp. nov. Iolated from Soil.</title>
        <authorList>
            <person name="Roh S.G."/>
            <person name="Lee C."/>
            <person name="Kim M.-K."/>
            <person name="Kim S.B."/>
        </authorList>
    </citation>
    <scope>NUCLEOTIDE SEQUENCE [LARGE SCALE GENOMIC DNA]</scope>
    <source>
        <strain evidence="1 2">MMS17-SY207-3</strain>
    </source>
</reference>
<protein>
    <submittedName>
        <fullName evidence="1">Histidine phosphatase family protein</fullName>
    </submittedName>
</protein>
<dbReference type="CDD" id="cd07067">
    <property type="entry name" value="HP_PGM_like"/>
    <property type="match status" value="1"/>
</dbReference>
<dbReference type="Pfam" id="PF00300">
    <property type="entry name" value="His_Phos_1"/>
    <property type="match status" value="1"/>
</dbReference>
<dbReference type="EMBL" id="CP038436">
    <property type="protein sequence ID" value="QBX57129.1"/>
    <property type="molecule type" value="Genomic_DNA"/>
</dbReference>
<dbReference type="AlphaFoldDB" id="A0A4P7II89"/>
<dbReference type="PANTHER" id="PTHR47623">
    <property type="entry name" value="OS09G0287300 PROTEIN"/>
    <property type="match status" value="1"/>
</dbReference>
<dbReference type="KEGG" id="nsn:EXE58_17970"/>
<proteinExistence type="predicted"/>
<dbReference type="Proteomes" id="UP000294853">
    <property type="component" value="Chromosome"/>
</dbReference>
<sequence length="176" mass="18370">MQETGAVRARTLVLMRHAKAENAAASDHARDLTPQGRASAAEAGRWLAEQVSVPDLVLASDAVRTLATWREAALAAGWDVEPRASAAMYAAGPESALDLIREVPSDVATLVVVGHNPTVAYLAELLDDGTGDDDAITRLVSMGYPPGAATLFSFSGEWEGLAESSATVVAFHVGQS</sequence>
<evidence type="ECO:0000313" key="2">
    <source>
        <dbReference type="Proteomes" id="UP000294853"/>
    </source>
</evidence>
<gene>
    <name evidence="1" type="ORF">EXE58_17970</name>
</gene>
<name>A0A4P7II89_9ACTN</name>
<dbReference type="InterPro" id="IPR013078">
    <property type="entry name" value="His_Pase_superF_clade-1"/>
</dbReference>
<dbReference type="PANTHER" id="PTHR47623:SF1">
    <property type="entry name" value="OS09G0287300 PROTEIN"/>
    <property type="match status" value="1"/>
</dbReference>
<organism evidence="1 2">
    <name type="scientific">Nocardioides seonyuensis</name>
    <dbReference type="NCBI Taxonomy" id="2518371"/>
    <lineage>
        <taxon>Bacteria</taxon>
        <taxon>Bacillati</taxon>
        <taxon>Actinomycetota</taxon>
        <taxon>Actinomycetes</taxon>
        <taxon>Propionibacteriales</taxon>
        <taxon>Nocardioidaceae</taxon>
        <taxon>Nocardioides</taxon>
    </lineage>
</organism>
<accession>A0A4P7II89</accession>
<evidence type="ECO:0000313" key="1">
    <source>
        <dbReference type="EMBL" id="QBX57129.1"/>
    </source>
</evidence>
<dbReference type="OrthoDB" id="9810154at2"/>
<dbReference type="Gene3D" id="3.40.50.1240">
    <property type="entry name" value="Phosphoglycerate mutase-like"/>
    <property type="match status" value="1"/>
</dbReference>
<dbReference type="SUPFAM" id="SSF53254">
    <property type="entry name" value="Phosphoglycerate mutase-like"/>
    <property type="match status" value="1"/>
</dbReference>
<dbReference type="SMART" id="SM00855">
    <property type="entry name" value="PGAM"/>
    <property type="match status" value="1"/>
</dbReference>